<evidence type="ECO:0000256" key="2">
    <source>
        <dbReference type="ARBA" id="ARBA00022771"/>
    </source>
</evidence>
<sequence length="145" mass="16487">HWRMMRRIMIDAHDDSDLSFPSRQLSRPSRNDDAEQTASAVRSSNSANDAECELFISELTQENDESASRAPRFSRACRVCFTETPLRRAVFSACGHTLCRTCAEKLRVIATDEQRKLFCPLCRKEGGFVPLFEDRVEDDSEGVHS</sequence>
<dbReference type="PROSITE" id="PS00518">
    <property type="entry name" value="ZF_RING_1"/>
    <property type="match status" value="1"/>
</dbReference>
<feature type="domain" description="RING-type" evidence="5">
    <location>
        <begin position="77"/>
        <end position="123"/>
    </location>
</feature>
<dbReference type="Gene3D" id="3.30.40.10">
    <property type="entry name" value="Zinc/RING finger domain, C3HC4 (zinc finger)"/>
    <property type="match status" value="1"/>
</dbReference>
<dbReference type="SMART" id="SM00184">
    <property type="entry name" value="RING"/>
    <property type="match status" value="1"/>
</dbReference>
<organism evidence="6 7">
    <name type="scientific">Pristionchus entomophagus</name>
    <dbReference type="NCBI Taxonomy" id="358040"/>
    <lineage>
        <taxon>Eukaryota</taxon>
        <taxon>Metazoa</taxon>
        <taxon>Ecdysozoa</taxon>
        <taxon>Nematoda</taxon>
        <taxon>Chromadorea</taxon>
        <taxon>Rhabditida</taxon>
        <taxon>Rhabditina</taxon>
        <taxon>Diplogasteromorpha</taxon>
        <taxon>Diplogasteroidea</taxon>
        <taxon>Neodiplogasteridae</taxon>
        <taxon>Pristionchus</taxon>
    </lineage>
</organism>
<dbReference type="PANTHER" id="PTHR16450">
    <property type="entry name" value="RING FINGER PROTEIN 186"/>
    <property type="match status" value="1"/>
</dbReference>
<accession>A0AAV5U6Q4</accession>
<dbReference type="EMBL" id="BTSX01000005">
    <property type="protein sequence ID" value="GMT02143.1"/>
    <property type="molecule type" value="Genomic_DNA"/>
</dbReference>
<reference evidence="6" key="1">
    <citation type="submission" date="2023-10" db="EMBL/GenBank/DDBJ databases">
        <title>Genome assembly of Pristionchus species.</title>
        <authorList>
            <person name="Yoshida K."/>
            <person name="Sommer R.J."/>
        </authorList>
    </citation>
    <scope>NUCLEOTIDE SEQUENCE</scope>
    <source>
        <strain evidence="6">RS0144</strain>
    </source>
</reference>
<keyword evidence="2 4" id="KW-0863">Zinc-finger</keyword>
<dbReference type="SUPFAM" id="SSF57850">
    <property type="entry name" value="RING/U-box"/>
    <property type="match status" value="1"/>
</dbReference>
<name>A0AAV5U6Q4_9BILA</name>
<feature type="non-terminal residue" evidence="6">
    <location>
        <position position="1"/>
    </location>
</feature>
<keyword evidence="3" id="KW-0862">Zinc</keyword>
<gene>
    <name evidence="6" type="ORF">PENTCL1PPCAC_24317</name>
</gene>
<dbReference type="Proteomes" id="UP001432027">
    <property type="component" value="Unassembled WGS sequence"/>
</dbReference>
<dbReference type="PANTHER" id="PTHR16450:SF1">
    <property type="entry name" value="PROTEIN CBG12045"/>
    <property type="match status" value="1"/>
</dbReference>
<dbReference type="InterPro" id="IPR017907">
    <property type="entry name" value="Znf_RING_CS"/>
</dbReference>
<protein>
    <recommendedName>
        <fullName evidence="5">RING-type domain-containing protein</fullName>
    </recommendedName>
</protein>
<proteinExistence type="predicted"/>
<comment type="caution">
    <text evidence="6">The sequence shown here is derived from an EMBL/GenBank/DDBJ whole genome shotgun (WGS) entry which is preliminary data.</text>
</comment>
<dbReference type="GO" id="GO:0008270">
    <property type="term" value="F:zinc ion binding"/>
    <property type="evidence" value="ECO:0007669"/>
    <property type="project" value="UniProtKB-KW"/>
</dbReference>
<keyword evidence="7" id="KW-1185">Reference proteome</keyword>
<evidence type="ECO:0000256" key="1">
    <source>
        <dbReference type="ARBA" id="ARBA00022723"/>
    </source>
</evidence>
<evidence type="ECO:0000259" key="5">
    <source>
        <dbReference type="PROSITE" id="PS50089"/>
    </source>
</evidence>
<evidence type="ECO:0000313" key="6">
    <source>
        <dbReference type="EMBL" id="GMT02143.1"/>
    </source>
</evidence>
<dbReference type="Pfam" id="PF13920">
    <property type="entry name" value="zf-C3HC4_3"/>
    <property type="match status" value="1"/>
</dbReference>
<dbReference type="AlphaFoldDB" id="A0AAV5U6Q4"/>
<dbReference type="InterPro" id="IPR001841">
    <property type="entry name" value="Znf_RING"/>
</dbReference>
<evidence type="ECO:0000256" key="3">
    <source>
        <dbReference type="ARBA" id="ARBA00022833"/>
    </source>
</evidence>
<dbReference type="PROSITE" id="PS50089">
    <property type="entry name" value="ZF_RING_2"/>
    <property type="match status" value="1"/>
</dbReference>
<evidence type="ECO:0000313" key="7">
    <source>
        <dbReference type="Proteomes" id="UP001432027"/>
    </source>
</evidence>
<dbReference type="InterPro" id="IPR013083">
    <property type="entry name" value="Znf_RING/FYVE/PHD"/>
</dbReference>
<evidence type="ECO:0000256" key="4">
    <source>
        <dbReference type="PROSITE-ProRule" id="PRU00175"/>
    </source>
</evidence>
<keyword evidence="1" id="KW-0479">Metal-binding</keyword>